<evidence type="ECO:0000313" key="2">
    <source>
        <dbReference type="EMBL" id="KAF0317110.1"/>
    </source>
</evidence>
<dbReference type="AlphaFoldDB" id="A0A8H3ZMK7"/>
<dbReference type="Proteomes" id="UP000434172">
    <property type="component" value="Unassembled WGS sequence"/>
</dbReference>
<feature type="region of interest" description="Disordered" evidence="1">
    <location>
        <begin position="1"/>
        <end position="24"/>
    </location>
</feature>
<sequence>MASCTSLSTSTLRPVPRVGPERGPPIPRVAMTPYFLFLLAARPPAPLSLKASAPPNDTHEIESQLSSTCIPGPLAGVAWGLKKAANPQYPLSLPNNALFIDFYRMVVSLQHHRLSLYPSLVNALDRIQILFHLDPVIRETYGQVTPLHYFRPPVRHPKRPDPP</sequence>
<accession>A0A8H3ZMK7</accession>
<feature type="compositionally biased region" description="Polar residues" evidence="1">
    <location>
        <begin position="1"/>
        <end position="12"/>
    </location>
</feature>
<organism evidence="2 3">
    <name type="scientific">Colletotrichum asianum</name>
    <dbReference type="NCBI Taxonomy" id="702518"/>
    <lineage>
        <taxon>Eukaryota</taxon>
        <taxon>Fungi</taxon>
        <taxon>Dikarya</taxon>
        <taxon>Ascomycota</taxon>
        <taxon>Pezizomycotina</taxon>
        <taxon>Sordariomycetes</taxon>
        <taxon>Hypocreomycetidae</taxon>
        <taxon>Glomerellales</taxon>
        <taxon>Glomerellaceae</taxon>
        <taxon>Colletotrichum</taxon>
        <taxon>Colletotrichum gloeosporioides species complex</taxon>
    </lineage>
</organism>
<evidence type="ECO:0000313" key="3">
    <source>
        <dbReference type="Proteomes" id="UP000434172"/>
    </source>
</evidence>
<dbReference type="EMBL" id="WOWK01000137">
    <property type="protein sequence ID" value="KAF0317110.1"/>
    <property type="molecule type" value="Genomic_DNA"/>
</dbReference>
<reference evidence="2 3" key="1">
    <citation type="submission" date="2019-12" db="EMBL/GenBank/DDBJ databases">
        <title>A genome sequence resource for the geographically widespread anthracnose pathogen Colletotrichum asianum.</title>
        <authorList>
            <person name="Meng Y."/>
        </authorList>
    </citation>
    <scope>NUCLEOTIDE SEQUENCE [LARGE SCALE GENOMIC DNA]</scope>
    <source>
        <strain evidence="2 3">ICMP 18580</strain>
    </source>
</reference>
<proteinExistence type="predicted"/>
<evidence type="ECO:0000256" key="1">
    <source>
        <dbReference type="SAM" id="MobiDB-lite"/>
    </source>
</evidence>
<comment type="caution">
    <text evidence="2">The sequence shown here is derived from an EMBL/GenBank/DDBJ whole genome shotgun (WGS) entry which is preliminary data.</text>
</comment>
<keyword evidence="3" id="KW-1185">Reference proteome</keyword>
<name>A0A8H3ZMK7_9PEZI</name>
<protein>
    <submittedName>
        <fullName evidence="2">Uncharacterized protein</fullName>
    </submittedName>
</protein>
<gene>
    <name evidence="2" type="ORF">GQ607_015627</name>
</gene>